<dbReference type="EMBL" id="CAJNOK010020812">
    <property type="protein sequence ID" value="CAF1322308.1"/>
    <property type="molecule type" value="Genomic_DNA"/>
</dbReference>
<sequence>MLSLWTKVRMLLRRYAKIFDTTKPSVIDTTIQHAIDLEEGSRPTTAAYYRQNPKNNEIIDEAVKQLLQEDRAERSYSAWSSPIVLRYFELNNEGHNIRVLFTGLLQNDNLCITDRNSNDKLHASIKLDFINRILTQNDKIVEQNASILSFLTSSTEEKKQTKSLKSLDPTAPSFNLHDMNDSSTQPMPSQSQNPSSTPIKIKNGQLQPLPSVNSIIKTSAIIGDSLLKDLDSRQLSDSSYMTKIRTHQREDLKNLDEKVNTKYKTLLQSSDTVIICMVAVPFPLVARPLHQGGFEKIAEYNQQLKSLCGKRNVEFLRLNDFAQNSQGVVTYIQRHDLPHCLIATSREAM</sequence>
<organism evidence="3 4">
    <name type="scientific">Didymodactylos carnosus</name>
    <dbReference type="NCBI Taxonomy" id="1234261"/>
    <lineage>
        <taxon>Eukaryota</taxon>
        <taxon>Metazoa</taxon>
        <taxon>Spiralia</taxon>
        <taxon>Gnathifera</taxon>
        <taxon>Rotifera</taxon>
        <taxon>Eurotatoria</taxon>
        <taxon>Bdelloidea</taxon>
        <taxon>Philodinida</taxon>
        <taxon>Philodinidae</taxon>
        <taxon>Didymodactylos</taxon>
    </lineage>
</organism>
<dbReference type="InterPro" id="IPR043502">
    <property type="entry name" value="DNA/RNA_pol_sf"/>
</dbReference>
<evidence type="ECO:0000313" key="4">
    <source>
        <dbReference type="Proteomes" id="UP000682733"/>
    </source>
</evidence>
<dbReference type="AlphaFoldDB" id="A0A8S2QYW9"/>
<dbReference type="Proteomes" id="UP000682733">
    <property type="component" value="Unassembled WGS sequence"/>
</dbReference>
<gene>
    <name evidence="2" type="ORF">OVA965_LOCUS29496</name>
    <name evidence="3" type="ORF">TMI583_LOCUS30267</name>
</gene>
<feature type="non-terminal residue" evidence="3">
    <location>
        <position position="1"/>
    </location>
</feature>
<dbReference type="Proteomes" id="UP000677228">
    <property type="component" value="Unassembled WGS sequence"/>
</dbReference>
<evidence type="ECO:0000313" key="2">
    <source>
        <dbReference type="EMBL" id="CAF1322308.1"/>
    </source>
</evidence>
<name>A0A8S2QYW9_9BILA</name>
<proteinExistence type="predicted"/>
<dbReference type="Gene3D" id="3.10.10.10">
    <property type="entry name" value="HIV Type 1 Reverse Transcriptase, subunit A, domain 1"/>
    <property type="match status" value="1"/>
</dbReference>
<feature type="region of interest" description="Disordered" evidence="1">
    <location>
        <begin position="159"/>
        <end position="204"/>
    </location>
</feature>
<comment type="caution">
    <text evidence="3">The sequence shown here is derived from an EMBL/GenBank/DDBJ whole genome shotgun (WGS) entry which is preliminary data.</text>
</comment>
<reference evidence="3" key="1">
    <citation type="submission" date="2021-02" db="EMBL/GenBank/DDBJ databases">
        <authorList>
            <person name="Nowell W R."/>
        </authorList>
    </citation>
    <scope>NUCLEOTIDE SEQUENCE</scope>
</reference>
<dbReference type="EMBL" id="CAJOBA010042415">
    <property type="protein sequence ID" value="CAF4132641.1"/>
    <property type="molecule type" value="Genomic_DNA"/>
</dbReference>
<protein>
    <submittedName>
        <fullName evidence="3">Uncharacterized protein</fullName>
    </submittedName>
</protein>
<evidence type="ECO:0000256" key="1">
    <source>
        <dbReference type="SAM" id="MobiDB-lite"/>
    </source>
</evidence>
<dbReference type="SUPFAM" id="SSF56672">
    <property type="entry name" value="DNA/RNA polymerases"/>
    <property type="match status" value="1"/>
</dbReference>
<accession>A0A8S2QYW9</accession>
<evidence type="ECO:0000313" key="3">
    <source>
        <dbReference type="EMBL" id="CAF4132641.1"/>
    </source>
</evidence>
<feature type="compositionally biased region" description="Low complexity" evidence="1">
    <location>
        <begin position="182"/>
        <end position="198"/>
    </location>
</feature>